<sequence length="147" mass="16684">MHRFVDAAAQEAKKSPMDKKHGAVLVRNGKVISVGHNRYRNKAMTTVRDTDSVSMTRLKKRFRKYCRRTHHPPPTFFEFCRLTGRLAASIHAEEDAIAKAGSRAHGSVLYVVRFAKTQDTPALSCPCKRCSKLCEKNKMKVFYTLQG</sequence>
<dbReference type="PROSITE" id="PS51747">
    <property type="entry name" value="CYT_DCMP_DEAMINASES_2"/>
    <property type="match status" value="1"/>
</dbReference>
<dbReference type="Pfam" id="PF00383">
    <property type="entry name" value="dCMP_cyt_deam_1"/>
    <property type="match status" value="1"/>
</dbReference>
<protein>
    <recommendedName>
        <fullName evidence="1">CMP/dCMP-type deaminase domain-containing protein</fullName>
    </recommendedName>
</protein>
<dbReference type="AlphaFoldDB" id="A0A6C0K8N1"/>
<dbReference type="InterPro" id="IPR002125">
    <property type="entry name" value="CMP_dCMP_dom"/>
</dbReference>
<dbReference type="InterPro" id="IPR016193">
    <property type="entry name" value="Cytidine_deaminase-like"/>
</dbReference>
<dbReference type="Gene3D" id="3.40.140.10">
    <property type="entry name" value="Cytidine Deaminase, domain 2"/>
    <property type="match status" value="1"/>
</dbReference>
<dbReference type="GO" id="GO:0003824">
    <property type="term" value="F:catalytic activity"/>
    <property type="evidence" value="ECO:0007669"/>
    <property type="project" value="InterPro"/>
</dbReference>
<name>A0A6C0K8N1_9ZZZZ</name>
<evidence type="ECO:0000259" key="1">
    <source>
        <dbReference type="PROSITE" id="PS51747"/>
    </source>
</evidence>
<dbReference type="EMBL" id="MN740840">
    <property type="protein sequence ID" value="QHU14415.1"/>
    <property type="molecule type" value="Genomic_DNA"/>
</dbReference>
<evidence type="ECO:0000313" key="2">
    <source>
        <dbReference type="EMBL" id="QHU14415.1"/>
    </source>
</evidence>
<proteinExistence type="predicted"/>
<organism evidence="2">
    <name type="scientific">viral metagenome</name>
    <dbReference type="NCBI Taxonomy" id="1070528"/>
    <lineage>
        <taxon>unclassified sequences</taxon>
        <taxon>metagenomes</taxon>
        <taxon>organismal metagenomes</taxon>
    </lineage>
</organism>
<feature type="domain" description="CMP/dCMP-type deaminase" evidence="1">
    <location>
        <begin position="1"/>
        <end position="147"/>
    </location>
</feature>
<accession>A0A6C0K8N1</accession>
<reference evidence="2" key="1">
    <citation type="journal article" date="2020" name="Nature">
        <title>Giant virus diversity and host interactions through global metagenomics.</title>
        <authorList>
            <person name="Schulz F."/>
            <person name="Roux S."/>
            <person name="Paez-Espino D."/>
            <person name="Jungbluth S."/>
            <person name="Walsh D.A."/>
            <person name="Denef V.J."/>
            <person name="McMahon K.D."/>
            <person name="Konstantinidis K.T."/>
            <person name="Eloe-Fadrosh E.A."/>
            <person name="Kyrpides N.C."/>
            <person name="Woyke T."/>
        </authorList>
    </citation>
    <scope>NUCLEOTIDE SEQUENCE</scope>
    <source>
        <strain evidence="2">GVMAG-S-1102113-118</strain>
    </source>
</reference>
<dbReference type="SUPFAM" id="SSF53927">
    <property type="entry name" value="Cytidine deaminase-like"/>
    <property type="match status" value="1"/>
</dbReference>